<dbReference type="AlphaFoldDB" id="A0A7Y9KK11"/>
<name>A0A7Y9KK11_9MICO</name>
<evidence type="ECO:0000313" key="1">
    <source>
        <dbReference type="EMBL" id="NYE18354.1"/>
    </source>
</evidence>
<keyword evidence="2" id="KW-1185">Reference proteome</keyword>
<comment type="caution">
    <text evidence="1">The sequence shown here is derived from an EMBL/GenBank/DDBJ whole genome shotgun (WGS) entry which is preliminary data.</text>
</comment>
<reference evidence="1 2" key="1">
    <citation type="submission" date="2020-07" db="EMBL/GenBank/DDBJ databases">
        <title>Sequencing the genomes of 1000 actinobacteria strains.</title>
        <authorList>
            <person name="Klenk H.-P."/>
        </authorList>
    </citation>
    <scope>NUCLEOTIDE SEQUENCE [LARGE SCALE GENOMIC DNA]</scope>
    <source>
        <strain evidence="1 2">DSM 24662</strain>
    </source>
</reference>
<organism evidence="1 2">
    <name type="scientific">Microbacterium immunditiarum</name>
    <dbReference type="NCBI Taxonomy" id="337480"/>
    <lineage>
        <taxon>Bacteria</taxon>
        <taxon>Bacillati</taxon>
        <taxon>Actinomycetota</taxon>
        <taxon>Actinomycetes</taxon>
        <taxon>Micrococcales</taxon>
        <taxon>Microbacteriaceae</taxon>
        <taxon>Microbacterium</taxon>
    </lineage>
</organism>
<proteinExistence type="predicted"/>
<dbReference type="Proteomes" id="UP000576969">
    <property type="component" value="Unassembled WGS sequence"/>
</dbReference>
<evidence type="ECO:0000313" key="2">
    <source>
        <dbReference type="Proteomes" id="UP000576969"/>
    </source>
</evidence>
<accession>A0A7Y9KK11</accession>
<sequence length="38" mass="4042">MLILIAFGALAVAGIVATFARLTSDDFHPVATDRTRLP</sequence>
<dbReference type="EMBL" id="JACCBV010000001">
    <property type="protein sequence ID" value="NYE18354.1"/>
    <property type="molecule type" value="Genomic_DNA"/>
</dbReference>
<gene>
    <name evidence="1" type="ORF">BJ991_000382</name>
</gene>
<protein>
    <submittedName>
        <fullName evidence="1">Uncharacterized protein</fullName>
    </submittedName>
</protein>